<evidence type="ECO:0000256" key="7">
    <source>
        <dbReference type="ARBA" id="ARBA00047552"/>
    </source>
</evidence>
<dbReference type="InterPro" id="IPR013155">
    <property type="entry name" value="M/V/L/I-tRNA-synth_anticd-bd"/>
</dbReference>
<keyword evidence="9" id="KW-1133">Transmembrane helix</keyword>
<dbReference type="AlphaFoldDB" id="A0A845S585"/>
<dbReference type="Pfam" id="PF08264">
    <property type="entry name" value="Anticodon_1"/>
    <property type="match status" value="1"/>
</dbReference>
<evidence type="ECO:0000259" key="10">
    <source>
        <dbReference type="Pfam" id="PF00133"/>
    </source>
</evidence>
<dbReference type="InterPro" id="IPR009080">
    <property type="entry name" value="tRNAsynth_Ia_anticodon-bd"/>
</dbReference>
<evidence type="ECO:0000313" key="13">
    <source>
        <dbReference type="EMBL" id="NCU62810.1"/>
    </source>
</evidence>
<evidence type="ECO:0000256" key="6">
    <source>
        <dbReference type="ARBA" id="ARBA00023146"/>
    </source>
</evidence>
<evidence type="ECO:0000256" key="3">
    <source>
        <dbReference type="ARBA" id="ARBA00022741"/>
    </source>
</evidence>
<dbReference type="NCBIfam" id="TIGR00422">
    <property type="entry name" value="valS"/>
    <property type="match status" value="1"/>
</dbReference>
<keyword evidence="3" id="KW-0547">Nucleotide-binding</keyword>
<evidence type="ECO:0000259" key="12">
    <source>
        <dbReference type="Pfam" id="PF10458"/>
    </source>
</evidence>
<dbReference type="GO" id="GO:0004832">
    <property type="term" value="F:valine-tRNA ligase activity"/>
    <property type="evidence" value="ECO:0007669"/>
    <property type="project" value="UniProtKB-UniRule"/>
</dbReference>
<feature type="domain" description="Aminoacyl-tRNA synthetase class Ia" evidence="10">
    <location>
        <begin position="1"/>
        <end position="514"/>
    </location>
</feature>
<keyword evidence="6" id="KW-0030">Aminoacyl-tRNA synthetase</keyword>
<dbReference type="EC" id="6.1.1.9" evidence="1 8"/>
<evidence type="ECO:0000256" key="4">
    <source>
        <dbReference type="ARBA" id="ARBA00022840"/>
    </source>
</evidence>
<dbReference type="GO" id="GO:0002161">
    <property type="term" value="F:aminoacyl-tRNA deacylase activity"/>
    <property type="evidence" value="ECO:0007669"/>
    <property type="project" value="InterPro"/>
</dbReference>
<evidence type="ECO:0000256" key="9">
    <source>
        <dbReference type="SAM" id="Phobius"/>
    </source>
</evidence>
<feature type="domain" description="Valyl-tRNA synthetase tRNA-binding arm" evidence="12">
    <location>
        <begin position="778"/>
        <end position="820"/>
    </location>
</feature>
<dbReference type="InterPro" id="IPR033705">
    <property type="entry name" value="Anticodon_Ia_Val"/>
</dbReference>
<feature type="transmembrane region" description="Helical" evidence="9">
    <location>
        <begin position="620"/>
        <end position="639"/>
    </location>
</feature>
<keyword evidence="9" id="KW-0812">Transmembrane</keyword>
<keyword evidence="5" id="KW-0648">Protein biosynthesis</keyword>
<keyword evidence="4" id="KW-0067">ATP-binding</keyword>
<dbReference type="SUPFAM" id="SSF52374">
    <property type="entry name" value="Nucleotidylyl transferase"/>
    <property type="match status" value="1"/>
</dbReference>
<dbReference type="PRINTS" id="PR00986">
    <property type="entry name" value="TRNASYNTHVAL"/>
</dbReference>
<evidence type="ECO:0000256" key="1">
    <source>
        <dbReference type="ARBA" id="ARBA00013169"/>
    </source>
</evidence>
<dbReference type="GO" id="GO:0005524">
    <property type="term" value="F:ATP binding"/>
    <property type="evidence" value="ECO:0007669"/>
    <property type="project" value="UniProtKB-KW"/>
</dbReference>
<keyword evidence="2 13" id="KW-0436">Ligase</keyword>
<sequence length="827" mass="97068">ALNNSIQDLLVRFYRLKGYETLWQPGTDHAGIATELVVEKKLNEKNQSKNILGREKFLKEVWNWKEHSGNLIINQLKKLGSSCDWSQTRFTMDTNMSEAVVKVFLELHKKKLIYKDFKLSNWDPVLKTAISDLEVVQKEVEGKLYYIKYFINKNDFITIATTRPETIFADTAIAVNPKDKKYKKLINKYAKIPIIDKQIKIIADYYADPNQGSGAVKITPAHDFNDYEVGLRHNLEKINILEADGRLNKNCPKKYQGLDRFEARKLIIEDLKSINALEKEETIKHNVPYGDRSNSIVEPYLTEQWFLNVKKMSVEALKAVKNKKTIFFPDSWTKTYNLWLKDIRPWCISRQIWWGHQIPIWYGSDGKIFSAKDHNDAQKQADKFYKKKNSLINQDLNVLDTWFSSALWPFASLGWPKKTYNFKRFYKTSVLVTGFDILFFWVARMMMMGLFVTKKVPFDKVYIHALVRDEHGQKMSKSKGNVIDPLDLIKKFGADSLRFTLMSMASPGRDVKLSEERVKGYRNFLTKIWNVSKFCDFNKCNIDIKINSKELKLEINQWIFNEYIRAKNNIDNHIKNFRFDEASKEIYNFVWNVFCDWYLEFSKSIFYSNNQNQIKETKKVFGFIFSNILLTLHPFIPFVTEELWNRLKFSELCKSPLINFNSHKEIKLIKNNNIELINWLIKLIGLIRSTKVILQVSPVNFVDICIDHLPKDKKSFLDRNFLIFKKASRIENYFKKDEKNENILPIYLDGDVILIKFATEISLKDQIIKVKEKIDLIKNSISLSKNKLSNKSFINKAPKDVVDKEKDNLKKLVNDLNQLESIISIKN</sequence>
<feature type="transmembrane region" description="Helical" evidence="9">
    <location>
        <begin position="430"/>
        <end position="452"/>
    </location>
</feature>
<dbReference type="InterPro" id="IPR019499">
    <property type="entry name" value="Val-tRNA_synth_tRNA-bd"/>
</dbReference>
<dbReference type="HAMAP" id="MF_02004">
    <property type="entry name" value="Val_tRNA_synth_type1"/>
    <property type="match status" value="1"/>
</dbReference>
<evidence type="ECO:0000259" key="11">
    <source>
        <dbReference type="Pfam" id="PF08264"/>
    </source>
</evidence>
<gene>
    <name evidence="13" type="ORF">EBV78_01780</name>
</gene>
<feature type="domain" description="Methionyl/Valyl/Leucyl/Isoleucyl-tRNA synthetase anticodon-binding" evidence="11">
    <location>
        <begin position="556"/>
        <end position="698"/>
    </location>
</feature>
<dbReference type="SUPFAM" id="SSF47323">
    <property type="entry name" value="Anticodon-binding domain of a subclass of class I aminoacyl-tRNA synthetases"/>
    <property type="match status" value="1"/>
</dbReference>
<dbReference type="InterPro" id="IPR009008">
    <property type="entry name" value="Val/Leu/Ile-tRNA-synth_edit"/>
</dbReference>
<feature type="non-terminal residue" evidence="13">
    <location>
        <position position="1"/>
    </location>
</feature>
<dbReference type="SUPFAM" id="SSF46589">
    <property type="entry name" value="tRNA-binding arm"/>
    <property type="match status" value="1"/>
</dbReference>
<accession>A0A845S585</accession>
<proteinExistence type="inferred from homology"/>
<dbReference type="PANTHER" id="PTHR11946">
    <property type="entry name" value="VALYL-TRNA SYNTHETASES"/>
    <property type="match status" value="1"/>
</dbReference>
<evidence type="ECO:0000256" key="2">
    <source>
        <dbReference type="ARBA" id="ARBA00022598"/>
    </source>
</evidence>
<dbReference type="GO" id="GO:0006438">
    <property type="term" value="P:valyl-tRNA aminoacylation"/>
    <property type="evidence" value="ECO:0007669"/>
    <property type="project" value="UniProtKB-UniRule"/>
</dbReference>
<dbReference type="Pfam" id="PF00133">
    <property type="entry name" value="tRNA-synt_1"/>
    <property type="match status" value="1"/>
</dbReference>
<dbReference type="Gene3D" id="3.90.740.10">
    <property type="entry name" value="Valyl/Leucyl/Isoleucyl-tRNA synthetase, editing domain"/>
    <property type="match status" value="1"/>
</dbReference>
<dbReference type="CDD" id="cd07962">
    <property type="entry name" value="Anticodon_Ia_Val"/>
    <property type="match status" value="1"/>
</dbReference>
<dbReference type="SUPFAM" id="SSF50677">
    <property type="entry name" value="ValRS/IleRS/LeuRS editing domain"/>
    <property type="match status" value="1"/>
</dbReference>
<name>A0A845S585_9PROT</name>
<dbReference type="PANTHER" id="PTHR11946:SF93">
    <property type="entry name" value="VALINE--TRNA LIGASE, CHLOROPLASTIC_MITOCHONDRIAL 2"/>
    <property type="match status" value="1"/>
</dbReference>
<dbReference type="Gene3D" id="1.10.287.380">
    <property type="entry name" value="Valyl-tRNA synthetase, C-terminal domain"/>
    <property type="match status" value="1"/>
</dbReference>
<dbReference type="NCBIfam" id="NF004349">
    <property type="entry name" value="PRK05729.1"/>
    <property type="match status" value="1"/>
</dbReference>
<dbReference type="InterPro" id="IPR037118">
    <property type="entry name" value="Val-tRNA_synth_C_sf"/>
</dbReference>
<dbReference type="CDD" id="cd00817">
    <property type="entry name" value="ValRS_core"/>
    <property type="match status" value="1"/>
</dbReference>
<organism evidence="13 14">
    <name type="scientific">Candidatus Fonsibacter lacus</name>
    <dbReference type="NCBI Taxonomy" id="2576439"/>
    <lineage>
        <taxon>Bacteria</taxon>
        <taxon>Pseudomonadati</taxon>
        <taxon>Pseudomonadota</taxon>
        <taxon>Alphaproteobacteria</taxon>
        <taxon>Candidatus Pelagibacterales</taxon>
        <taxon>Candidatus Pelagibacterales incertae sedis</taxon>
        <taxon>Candidatus Fonsibacter</taxon>
    </lineage>
</organism>
<dbReference type="Pfam" id="PF10458">
    <property type="entry name" value="Val_tRNA-synt_C"/>
    <property type="match status" value="1"/>
</dbReference>
<evidence type="ECO:0000256" key="5">
    <source>
        <dbReference type="ARBA" id="ARBA00022917"/>
    </source>
</evidence>
<comment type="caution">
    <text evidence="13">The sequence shown here is derived from an EMBL/GenBank/DDBJ whole genome shotgun (WGS) entry which is preliminary data.</text>
</comment>
<comment type="catalytic activity">
    <reaction evidence="7">
        <text>tRNA(Val) + L-valine + ATP = L-valyl-tRNA(Val) + AMP + diphosphate</text>
        <dbReference type="Rhea" id="RHEA:10704"/>
        <dbReference type="Rhea" id="RHEA-COMP:9672"/>
        <dbReference type="Rhea" id="RHEA-COMP:9708"/>
        <dbReference type="ChEBI" id="CHEBI:30616"/>
        <dbReference type="ChEBI" id="CHEBI:33019"/>
        <dbReference type="ChEBI" id="CHEBI:57762"/>
        <dbReference type="ChEBI" id="CHEBI:78442"/>
        <dbReference type="ChEBI" id="CHEBI:78537"/>
        <dbReference type="ChEBI" id="CHEBI:456215"/>
        <dbReference type="EC" id="6.1.1.9"/>
    </reaction>
</comment>
<dbReference type="InterPro" id="IPR002300">
    <property type="entry name" value="aa-tRNA-synth_Ia"/>
</dbReference>
<protein>
    <recommendedName>
        <fullName evidence="1 8">Valine--tRNA ligase</fullName>
        <ecNumber evidence="1 8">6.1.1.9</ecNumber>
    </recommendedName>
</protein>
<evidence type="ECO:0000313" key="14">
    <source>
        <dbReference type="Proteomes" id="UP000572953"/>
    </source>
</evidence>
<reference evidence="13 14" key="1">
    <citation type="submission" date="2018-10" db="EMBL/GenBank/DDBJ databases">
        <title>Iterative Subtractive Binning of Freshwater Chronoseries Metagenomes Recovers Nearly Complete Genomes from over Four Hundred Novel Species.</title>
        <authorList>
            <person name="Rodriguez-R L.M."/>
            <person name="Tsementzi D."/>
            <person name="Luo C."/>
            <person name="Konstantinidis K.T."/>
        </authorList>
    </citation>
    <scope>NUCLEOTIDE SEQUENCE [LARGE SCALE GENOMIC DNA]</scope>
    <source>
        <strain evidence="13">WB7_2B_003</strain>
    </source>
</reference>
<dbReference type="EMBL" id="RGGN01000043">
    <property type="protein sequence ID" value="NCU62810.1"/>
    <property type="molecule type" value="Genomic_DNA"/>
</dbReference>
<dbReference type="Gene3D" id="1.10.730.10">
    <property type="entry name" value="Isoleucyl-tRNA Synthetase, Domain 1"/>
    <property type="match status" value="1"/>
</dbReference>
<dbReference type="InterPro" id="IPR010978">
    <property type="entry name" value="tRNA-bd_arm"/>
</dbReference>
<dbReference type="Proteomes" id="UP000572953">
    <property type="component" value="Unassembled WGS sequence"/>
</dbReference>
<dbReference type="Gene3D" id="3.40.50.620">
    <property type="entry name" value="HUPs"/>
    <property type="match status" value="2"/>
</dbReference>
<dbReference type="GO" id="GO:0005829">
    <property type="term" value="C:cytosol"/>
    <property type="evidence" value="ECO:0007669"/>
    <property type="project" value="TreeGrafter"/>
</dbReference>
<evidence type="ECO:0000256" key="8">
    <source>
        <dbReference type="NCBIfam" id="TIGR00422"/>
    </source>
</evidence>
<dbReference type="InterPro" id="IPR002303">
    <property type="entry name" value="Valyl-tRNA_ligase"/>
</dbReference>
<dbReference type="InterPro" id="IPR014729">
    <property type="entry name" value="Rossmann-like_a/b/a_fold"/>
</dbReference>
<keyword evidence="9" id="KW-0472">Membrane</keyword>